<evidence type="ECO:0000313" key="2">
    <source>
        <dbReference type="EMBL" id="KAK7591237.1"/>
    </source>
</evidence>
<organism evidence="2 3">
    <name type="scientific">Parthenolecanium corni</name>
    <dbReference type="NCBI Taxonomy" id="536013"/>
    <lineage>
        <taxon>Eukaryota</taxon>
        <taxon>Metazoa</taxon>
        <taxon>Ecdysozoa</taxon>
        <taxon>Arthropoda</taxon>
        <taxon>Hexapoda</taxon>
        <taxon>Insecta</taxon>
        <taxon>Pterygota</taxon>
        <taxon>Neoptera</taxon>
        <taxon>Paraneoptera</taxon>
        <taxon>Hemiptera</taxon>
        <taxon>Sternorrhyncha</taxon>
        <taxon>Coccoidea</taxon>
        <taxon>Coccidae</taxon>
        <taxon>Parthenolecanium</taxon>
    </lineage>
</organism>
<dbReference type="GO" id="GO:0031966">
    <property type="term" value="C:mitochondrial membrane"/>
    <property type="evidence" value="ECO:0007669"/>
    <property type="project" value="TreeGrafter"/>
</dbReference>
<keyword evidence="3" id="KW-1185">Reference proteome</keyword>
<dbReference type="PANTHER" id="PTHR12563:SF23">
    <property type="entry name" value="BCDNA.GH07066"/>
    <property type="match status" value="1"/>
</dbReference>
<dbReference type="PANTHER" id="PTHR12563">
    <property type="entry name" value="GLYCEROL-3-PHOSPHATE ACYLTRANSFERASE"/>
    <property type="match status" value="1"/>
</dbReference>
<dbReference type="AlphaFoldDB" id="A0AAN9TV80"/>
<dbReference type="Proteomes" id="UP001367676">
    <property type="component" value="Unassembled WGS sequence"/>
</dbReference>
<proteinExistence type="predicted"/>
<evidence type="ECO:0000259" key="1">
    <source>
        <dbReference type="Pfam" id="PF19277"/>
    </source>
</evidence>
<dbReference type="PROSITE" id="PS51257">
    <property type="entry name" value="PROKAR_LIPOPROTEIN"/>
    <property type="match status" value="1"/>
</dbReference>
<gene>
    <name evidence="2" type="ORF">V9T40_002850</name>
</gene>
<dbReference type="GO" id="GO:0008654">
    <property type="term" value="P:phospholipid biosynthetic process"/>
    <property type="evidence" value="ECO:0007669"/>
    <property type="project" value="TreeGrafter"/>
</dbReference>
<dbReference type="GO" id="GO:0006631">
    <property type="term" value="P:fatty acid metabolic process"/>
    <property type="evidence" value="ECO:0007669"/>
    <property type="project" value="TreeGrafter"/>
</dbReference>
<dbReference type="GO" id="GO:0006072">
    <property type="term" value="P:glycerol-3-phosphate metabolic process"/>
    <property type="evidence" value="ECO:0007669"/>
    <property type="project" value="TreeGrafter"/>
</dbReference>
<dbReference type="InterPro" id="IPR022284">
    <property type="entry name" value="GPAT/DHAPAT"/>
</dbReference>
<protein>
    <recommendedName>
        <fullName evidence="1">GPAT/DHAPAT C-terminal domain-containing protein</fullName>
    </recommendedName>
</protein>
<reference evidence="2 3" key="1">
    <citation type="submission" date="2024-03" db="EMBL/GenBank/DDBJ databases">
        <title>Adaptation during the transition from Ophiocordyceps entomopathogen to insect associate is accompanied by gene loss and intensified selection.</title>
        <authorList>
            <person name="Ward C.M."/>
            <person name="Onetto C.A."/>
            <person name="Borneman A.R."/>
        </authorList>
    </citation>
    <scope>NUCLEOTIDE SEQUENCE [LARGE SCALE GENOMIC DNA]</scope>
    <source>
        <strain evidence="2">AWRI1</strain>
        <tissue evidence="2">Single Adult Female</tissue>
    </source>
</reference>
<evidence type="ECO:0000313" key="3">
    <source>
        <dbReference type="Proteomes" id="UP001367676"/>
    </source>
</evidence>
<accession>A0AAN9TV80</accession>
<name>A0AAN9TV80_9HEMI</name>
<comment type="caution">
    <text evidence="2">The sequence shown here is derived from an EMBL/GenBank/DDBJ whole genome shotgun (WGS) entry which is preliminary data.</text>
</comment>
<feature type="domain" description="GPAT/DHAPAT C-terminal" evidence="1">
    <location>
        <begin position="314"/>
        <end position="716"/>
    </location>
</feature>
<dbReference type="GO" id="GO:0004366">
    <property type="term" value="F:glycerol-3-phosphate O-acyltransferase activity"/>
    <property type="evidence" value="ECO:0007669"/>
    <property type="project" value="TreeGrafter"/>
</dbReference>
<dbReference type="Pfam" id="PF19277">
    <property type="entry name" value="GPAT_C"/>
    <property type="match status" value="1"/>
</dbReference>
<sequence>MPAERSDRPPVPSRNLISGYPVGVSCRYVAETFGDKLREQKLREKQMFFSLLDAEFFKIKRKHCEVNVDIETPFYHGVCDICNPNARILKNEEFREFLDQFLLKCDKDGFKYKRQTVTREMLHSWTTKAAKNMSYSFSSIFFKPIALGWYLISSKFMSKLIVSPVEVNYLKERYRTDDSPFIYVLQSHAKFDWFKVLFVLVFCQLKAPVIFLHRDERPWLRWIYRRCGVTFYNSSSCEKSLKNSVRDEMFYVFVDENLKKKNHLMFYFNSSVESDDRQLLDLVIDSIRRTSVKDVVVVPTSICHEKVERTDLNESFKFSFKELFSRTSSNRGFVKITFSQPYSLMDMIRAVGTKEECQTYDPNVVEYDGHGSGLVTKIYSHIAFDFCKIRALTSTNIVSYLLLTKFRNGVKRDDLVNELDEFRISLRSLDKPVAFTGSSINVINHALKLFNPATVTVDRKPNGLIKPVLKAPYVTEISSYANPVLQFFMLDSLIMRTIYTLRKEQLEDAFENYRRDISFFYEELIRTALELADILQFESPLFKPCRHPDNQIEDFLFKFVCNNYIIKVEKLMTAEEEWSRRVAKHLEDFESDDEDYDEFDDNFEDDDYDNDHVPAPVSTNKGEEYQINYRDDPSVLRNIFLYKNSLNAIIDAYLVSAENLTQLVGKQVTDSTYFRKLKAKMTTMLAEEKLKYPESISLDTLKNSMKLFIAWGVVESHLIDGIQVFYLSNDFSSEDSLLSIVEKIKKFH</sequence>
<dbReference type="GO" id="GO:0019432">
    <property type="term" value="P:triglyceride biosynthetic process"/>
    <property type="evidence" value="ECO:0007669"/>
    <property type="project" value="TreeGrafter"/>
</dbReference>
<dbReference type="InterPro" id="IPR045520">
    <property type="entry name" value="GPAT/DHAPAT_C"/>
</dbReference>
<dbReference type="EMBL" id="JBBCAQ010000022">
    <property type="protein sequence ID" value="KAK7591237.1"/>
    <property type="molecule type" value="Genomic_DNA"/>
</dbReference>